<feature type="compositionally biased region" description="Basic and acidic residues" evidence="1">
    <location>
        <begin position="100"/>
        <end position="113"/>
    </location>
</feature>
<evidence type="ECO:0000313" key="3">
    <source>
        <dbReference type="Proteomes" id="UP001190700"/>
    </source>
</evidence>
<name>A0AAE0FU39_9CHLO</name>
<feature type="compositionally biased region" description="Basic and acidic residues" evidence="1">
    <location>
        <begin position="76"/>
        <end position="85"/>
    </location>
</feature>
<sequence length="219" mass="24345">MATGYCAKDEDHEDAFKCHDIGVRPTLLEDPGGRVMIMDSVGVRPKAEKTLSDLRHAARAGARLTEKEAMDCRRAMRRNRTEGSHADSLLKGGGRRGTAPRREGTPRHRTEGVFSDTRGREAWLSSIQVETHSLCTTGVATVSMHQTKLADALNGIEFEQSDQYDSQMRNTMETVRDGGFSFVLTCDGSHWNVLLFGRNEDTSVSVYLYDPMGGRTRAY</sequence>
<evidence type="ECO:0000256" key="1">
    <source>
        <dbReference type="SAM" id="MobiDB-lite"/>
    </source>
</evidence>
<comment type="caution">
    <text evidence="2">The sequence shown here is derived from an EMBL/GenBank/DDBJ whole genome shotgun (WGS) entry which is preliminary data.</text>
</comment>
<reference evidence="2 3" key="1">
    <citation type="journal article" date="2015" name="Genome Biol. Evol.">
        <title>Comparative Genomics of a Bacterivorous Green Alga Reveals Evolutionary Causalities and Consequences of Phago-Mixotrophic Mode of Nutrition.</title>
        <authorList>
            <person name="Burns J.A."/>
            <person name="Paasch A."/>
            <person name="Narechania A."/>
            <person name="Kim E."/>
        </authorList>
    </citation>
    <scope>NUCLEOTIDE SEQUENCE [LARGE SCALE GENOMIC DNA]</scope>
    <source>
        <strain evidence="2 3">PLY_AMNH</strain>
    </source>
</reference>
<feature type="region of interest" description="Disordered" evidence="1">
    <location>
        <begin position="76"/>
        <end position="113"/>
    </location>
</feature>
<dbReference type="EMBL" id="LGRX02013719">
    <property type="protein sequence ID" value="KAK3265737.1"/>
    <property type="molecule type" value="Genomic_DNA"/>
</dbReference>
<protein>
    <submittedName>
        <fullName evidence="2">Uncharacterized protein</fullName>
    </submittedName>
</protein>
<proteinExistence type="predicted"/>
<dbReference type="AlphaFoldDB" id="A0AAE0FU39"/>
<accession>A0AAE0FU39</accession>
<evidence type="ECO:0000313" key="2">
    <source>
        <dbReference type="EMBL" id="KAK3265737.1"/>
    </source>
</evidence>
<organism evidence="2 3">
    <name type="scientific">Cymbomonas tetramitiformis</name>
    <dbReference type="NCBI Taxonomy" id="36881"/>
    <lineage>
        <taxon>Eukaryota</taxon>
        <taxon>Viridiplantae</taxon>
        <taxon>Chlorophyta</taxon>
        <taxon>Pyramimonadophyceae</taxon>
        <taxon>Pyramimonadales</taxon>
        <taxon>Pyramimonadaceae</taxon>
        <taxon>Cymbomonas</taxon>
    </lineage>
</organism>
<dbReference type="Proteomes" id="UP001190700">
    <property type="component" value="Unassembled WGS sequence"/>
</dbReference>
<gene>
    <name evidence="2" type="ORF">CYMTET_25593</name>
</gene>
<keyword evidence="3" id="KW-1185">Reference proteome</keyword>